<evidence type="ECO:0000256" key="1">
    <source>
        <dbReference type="SAM" id="MobiDB-lite"/>
    </source>
</evidence>
<dbReference type="OrthoDB" id="3047997at2759"/>
<evidence type="ECO:0008006" key="4">
    <source>
        <dbReference type="Google" id="ProtNLM"/>
    </source>
</evidence>
<dbReference type="Proteomes" id="UP000276215">
    <property type="component" value="Unassembled WGS sequence"/>
</dbReference>
<dbReference type="STRING" id="1336337.A0A3N4JR03"/>
<protein>
    <recommendedName>
        <fullName evidence="4">DDE-1 domain-containing protein</fullName>
    </recommendedName>
</protein>
<proteinExistence type="predicted"/>
<keyword evidence="3" id="KW-1185">Reference proteome</keyword>
<evidence type="ECO:0000313" key="3">
    <source>
        <dbReference type="Proteomes" id="UP000276215"/>
    </source>
</evidence>
<reference evidence="2 3" key="1">
    <citation type="journal article" date="2018" name="Nat. Ecol. Evol.">
        <title>Pezizomycetes genomes reveal the molecular basis of ectomycorrhizal truffle lifestyle.</title>
        <authorList>
            <person name="Murat C."/>
            <person name="Payen T."/>
            <person name="Noel B."/>
            <person name="Kuo A."/>
            <person name="Morin E."/>
            <person name="Chen J."/>
            <person name="Kohler A."/>
            <person name="Krizsan K."/>
            <person name="Balestrini R."/>
            <person name="Da Silva C."/>
            <person name="Montanini B."/>
            <person name="Hainaut M."/>
            <person name="Levati E."/>
            <person name="Barry K.W."/>
            <person name="Belfiori B."/>
            <person name="Cichocki N."/>
            <person name="Clum A."/>
            <person name="Dockter R.B."/>
            <person name="Fauchery L."/>
            <person name="Guy J."/>
            <person name="Iotti M."/>
            <person name="Le Tacon F."/>
            <person name="Lindquist E.A."/>
            <person name="Lipzen A."/>
            <person name="Malagnac F."/>
            <person name="Mello A."/>
            <person name="Molinier V."/>
            <person name="Miyauchi S."/>
            <person name="Poulain J."/>
            <person name="Riccioni C."/>
            <person name="Rubini A."/>
            <person name="Sitrit Y."/>
            <person name="Splivallo R."/>
            <person name="Traeger S."/>
            <person name="Wang M."/>
            <person name="Zifcakova L."/>
            <person name="Wipf D."/>
            <person name="Zambonelli A."/>
            <person name="Paolocci F."/>
            <person name="Nowrousian M."/>
            <person name="Ottonello S."/>
            <person name="Baldrian P."/>
            <person name="Spatafora J.W."/>
            <person name="Henrissat B."/>
            <person name="Nagy L.G."/>
            <person name="Aury J.M."/>
            <person name="Wincker P."/>
            <person name="Grigoriev I.V."/>
            <person name="Bonfante P."/>
            <person name="Martin F.M."/>
        </authorList>
    </citation>
    <scope>NUCLEOTIDE SEQUENCE [LARGE SCALE GENOMIC DNA]</scope>
    <source>
        <strain evidence="2 3">120613-1</strain>
    </source>
</reference>
<gene>
    <name evidence="2" type="ORF">L873DRAFT_1789591</name>
</gene>
<organism evidence="2 3">
    <name type="scientific">Choiromyces venosus 120613-1</name>
    <dbReference type="NCBI Taxonomy" id="1336337"/>
    <lineage>
        <taxon>Eukaryota</taxon>
        <taxon>Fungi</taxon>
        <taxon>Dikarya</taxon>
        <taxon>Ascomycota</taxon>
        <taxon>Pezizomycotina</taxon>
        <taxon>Pezizomycetes</taxon>
        <taxon>Pezizales</taxon>
        <taxon>Tuberaceae</taxon>
        <taxon>Choiromyces</taxon>
    </lineage>
</organism>
<feature type="region of interest" description="Disordered" evidence="1">
    <location>
        <begin position="209"/>
        <end position="253"/>
    </location>
</feature>
<sequence length="403" mass="44622">MEEAAIGCTKLTHGFLQPMNKTSTQNSSHLTVSETIATDVEPGSSLLASTIMEAKEQEIKSAKEDLEKKIASKKVGLTGQNLTRHRAVLVFLFLQLSRRPEETRKYLAYSVARCFNCGWYFARKVVSWEITWIKSRYISEGWQGCFGKTSSWLEDEGVQLAVREWIASIGENIIAQGLSKAVGEYLDSQRAQVALGQILGEAEVEMEREEEVPSFNVRLGEERGGREGEGSQSRGRGGAGGGAGRRAGAGAGAGGRTRKILYKAAKYQSSGENCTGMVEEDGLFVSSGREREDVVEYRNYIFLPPWEKYEPQMVVFAEDGSRKILDTLLPGEKPFVFIAHDESTFNTNDGKRKIWMAGGKQPLRPKTKGKGIMVSGFLTPGDHLKVPENIPNSRLLEDPMWPI</sequence>
<feature type="compositionally biased region" description="Basic and acidic residues" evidence="1">
    <location>
        <begin position="219"/>
        <end position="229"/>
    </location>
</feature>
<feature type="compositionally biased region" description="Gly residues" evidence="1">
    <location>
        <begin position="235"/>
        <end position="253"/>
    </location>
</feature>
<name>A0A3N4JR03_9PEZI</name>
<evidence type="ECO:0000313" key="2">
    <source>
        <dbReference type="EMBL" id="RPA99438.1"/>
    </source>
</evidence>
<accession>A0A3N4JR03</accession>
<dbReference type="AlphaFoldDB" id="A0A3N4JR03"/>
<dbReference type="EMBL" id="ML120387">
    <property type="protein sequence ID" value="RPA99438.1"/>
    <property type="molecule type" value="Genomic_DNA"/>
</dbReference>